<proteinExistence type="inferred from homology"/>
<dbReference type="AlphaFoldDB" id="A0A162MVY6"/>
<dbReference type="Pfam" id="PF01969">
    <property type="entry name" value="Ni_insertion"/>
    <property type="match status" value="1"/>
</dbReference>
<evidence type="ECO:0000313" key="4">
    <source>
        <dbReference type="Proteomes" id="UP000075737"/>
    </source>
</evidence>
<dbReference type="PANTHER" id="PTHR36566:SF1">
    <property type="entry name" value="PYRIDINIUM-3,5-BISTHIOCARBOXYLIC ACID MONONUCLEOTIDE NICKEL INSERTION PROTEIN"/>
    <property type="match status" value="1"/>
</dbReference>
<dbReference type="STRING" id="520767.ATZ99_02850"/>
<dbReference type="EC" id="4.99.1.12" evidence="2"/>
<comment type="caution">
    <text evidence="3">The sequence shown here is derived from an EMBL/GenBank/DDBJ whole genome shotgun (WGS) entry which is preliminary data.</text>
</comment>
<keyword evidence="2" id="KW-0456">Lyase</keyword>
<dbReference type="NCBIfam" id="TIGR00299">
    <property type="entry name" value="nickel pincer cofactor biosynthesis protein LarC"/>
    <property type="match status" value="1"/>
</dbReference>
<dbReference type="PATRIC" id="fig|520767.4.peg.287"/>
<dbReference type="GO" id="GO:0016829">
    <property type="term" value="F:lyase activity"/>
    <property type="evidence" value="ECO:0007669"/>
    <property type="project" value="UniProtKB-UniRule"/>
</dbReference>
<comment type="similarity">
    <text evidence="2">Belongs to the LarC family.</text>
</comment>
<gene>
    <name evidence="2" type="primary">larC</name>
    <name evidence="3" type="ORF">ATZ99_02850</name>
</gene>
<sequence>MKILYLDCFSGISGDMFLGALLDSGVNVEEFLREIKKLPLEFEIEVKDTYKNGIRGKDVYIKTHEHHPHRGLKEVTEVIKKSEIKDKVKHNALKAFEKLAKVEAKIHGVSENEIHFHEVGAVDSIVDIVGAFILVDLILPDKVVFSPVNVGSGTVKCAHGILPVPAPATLELLKGVPVYSRGEGELTTPTGALLSVMLSSEFGNLPEGKVISFGYGFGKKDTGNLNALRAIIVESKEETEKSSLNTSRDRIFVIEANIDDMNPQLYDSVVEKLFKVGALDVYLTPIIMKKGRPAIKISCLVELDKKDEIINTIFDETTTIGVRYYNVEREKAERFFRKVNTSIGEVTVKVSTFGKNRQKITPEFDDIKKLAREKNIPVRKAYEVILSEILKNE</sequence>
<organism evidence="3 4">
    <name type="scientific">Thermovenabulum gondwanense</name>
    <dbReference type="NCBI Taxonomy" id="520767"/>
    <lineage>
        <taxon>Bacteria</taxon>
        <taxon>Bacillati</taxon>
        <taxon>Bacillota</taxon>
        <taxon>Clostridia</taxon>
        <taxon>Thermosediminibacterales</taxon>
        <taxon>Thermosediminibacteraceae</taxon>
        <taxon>Thermovenabulum</taxon>
    </lineage>
</organism>
<dbReference type="InterPro" id="IPR002822">
    <property type="entry name" value="Ni_insertion"/>
</dbReference>
<name>A0A162MVY6_9FIRM</name>
<keyword evidence="1 2" id="KW-0533">Nickel</keyword>
<dbReference type="GO" id="GO:0016151">
    <property type="term" value="F:nickel cation binding"/>
    <property type="evidence" value="ECO:0007669"/>
    <property type="project" value="UniProtKB-UniRule"/>
</dbReference>
<dbReference type="Gene3D" id="3.10.20.300">
    <property type="entry name" value="mk0293 like domain"/>
    <property type="match status" value="1"/>
</dbReference>
<dbReference type="RefSeq" id="WP_068747465.1">
    <property type="nucleotide sequence ID" value="NZ_LOHZ01000019.1"/>
</dbReference>
<dbReference type="Proteomes" id="UP000075737">
    <property type="component" value="Unassembled WGS sequence"/>
</dbReference>
<accession>A0A162MVY6</accession>
<evidence type="ECO:0000256" key="2">
    <source>
        <dbReference type="HAMAP-Rule" id="MF_01074"/>
    </source>
</evidence>
<protein>
    <recommendedName>
        <fullName evidence="2">Pyridinium-3,5-bisthiocarboxylic acid mononucleotide nickel insertion protein</fullName>
        <shortName evidence="2">P2TMN nickel insertion protein</shortName>
        <ecNumber evidence="2">4.99.1.12</ecNumber>
    </recommendedName>
    <alternativeName>
        <fullName evidence="2">Nickel-pincer cofactor biosynthesis protein LarC</fullName>
    </alternativeName>
</protein>
<reference evidence="3 4" key="1">
    <citation type="submission" date="2015-12" db="EMBL/GenBank/DDBJ databases">
        <title>Draft genome of Thermovenabulum gondwanense isolated from a red thermophilic microbial mat colonisisng an outflow channel of a bore well.</title>
        <authorList>
            <person name="Patel B.K."/>
        </authorList>
    </citation>
    <scope>NUCLEOTIDE SEQUENCE [LARGE SCALE GENOMIC DNA]</scope>
    <source>
        <strain evidence="3 4">R270</strain>
    </source>
</reference>
<dbReference type="GO" id="GO:0051604">
    <property type="term" value="P:protein maturation"/>
    <property type="evidence" value="ECO:0007669"/>
    <property type="project" value="UniProtKB-UniRule"/>
</dbReference>
<dbReference type="Gene3D" id="3.30.70.1380">
    <property type="entry name" value="Transcriptional regulatory protein pf0864 domain like"/>
    <property type="match status" value="1"/>
</dbReference>
<evidence type="ECO:0000256" key="1">
    <source>
        <dbReference type="ARBA" id="ARBA00022596"/>
    </source>
</evidence>
<dbReference type="EMBL" id="LOHZ01000019">
    <property type="protein sequence ID" value="KYO67975.1"/>
    <property type="molecule type" value="Genomic_DNA"/>
</dbReference>
<comment type="function">
    <text evidence="2">Involved in the biosynthesis of a nickel-pincer cofactor ((SCS)Ni(II) pincer complex). Binds Ni(2+), and functions in nickel delivery to pyridinium-3,5-bisthiocarboxylic acid mononucleotide (P2TMN), to form the mature cofactor. Is thus probably required for the activation of nickel-pincer cofactor-dependent enzymes.</text>
</comment>
<evidence type="ECO:0000313" key="3">
    <source>
        <dbReference type="EMBL" id="KYO67975.1"/>
    </source>
</evidence>
<dbReference type="PANTHER" id="PTHR36566">
    <property type="entry name" value="NICKEL INSERTION PROTEIN-RELATED"/>
    <property type="match status" value="1"/>
</dbReference>
<dbReference type="HAMAP" id="MF_01074">
    <property type="entry name" value="LarC"/>
    <property type="match status" value="1"/>
</dbReference>
<keyword evidence="4" id="KW-1185">Reference proteome</keyword>
<comment type="catalytic activity">
    <reaction evidence="2">
        <text>Ni(II)-pyridinium-3,5-bisthiocarboxylate mononucleotide = pyridinium-3,5-bisthiocarboxylate mononucleotide + Ni(2+)</text>
        <dbReference type="Rhea" id="RHEA:54784"/>
        <dbReference type="ChEBI" id="CHEBI:49786"/>
        <dbReference type="ChEBI" id="CHEBI:137372"/>
        <dbReference type="ChEBI" id="CHEBI:137373"/>
        <dbReference type="EC" id="4.99.1.12"/>
    </reaction>
</comment>
<dbReference type="OrthoDB" id="9765625at2"/>